<dbReference type="AlphaFoldDB" id="A0A6J6GXH2"/>
<feature type="transmembrane region" description="Helical" evidence="8">
    <location>
        <begin position="509"/>
        <end position="531"/>
    </location>
</feature>
<dbReference type="SUPFAM" id="SSF160964">
    <property type="entry name" value="MalF N-terminal region-like"/>
    <property type="match status" value="1"/>
</dbReference>
<dbReference type="PROSITE" id="PS50928">
    <property type="entry name" value="ABC_TM1"/>
    <property type="match status" value="1"/>
</dbReference>
<keyword evidence="5 8" id="KW-0812">Transmembrane</keyword>
<dbReference type="InterPro" id="IPR032550">
    <property type="entry name" value="TM_PBP2_N"/>
</dbReference>
<accession>A0A6J6GXH2</accession>
<dbReference type="InterPro" id="IPR000515">
    <property type="entry name" value="MetI-like"/>
</dbReference>
<feature type="transmembrane region" description="Helical" evidence="8">
    <location>
        <begin position="440"/>
        <end position="460"/>
    </location>
</feature>
<evidence type="ECO:0000256" key="2">
    <source>
        <dbReference type="ARBA" id="ARBA00022448"/>
    </source>
</evidence>
<feature type="transmembrane region" description="Helical" evidence="8">
    <location>
        <begin position="48"/>
        <end position="66"/>
    </location>
</feature>
<feature type="transmembrane region" description="Helical" evidence="8">
    <location>
        <begin position="303"/>
        <end position="327"/>
    </location>
</feature>
<proteinExistence type="predicted"/>
<evidence type="ECO:0000256" key="6">
    <source>
        <dbReference type="ARBA" id="ARBA00022989"/>
    </source>
</evidence>
<dbReference type="InterPro" id="IPR035277">
    <property type="entry name" value="MalF_N"/>
</dbReference>
<name>A0A6J6GXH2_9ZZZZ</name>
<dbReference type="PANTHER" id="PTHR47314:SF1">
    <property type="entry name" value="MALTOSE_MALTODEXTRIN TRANSPORT SYSTEM PERMEASE PROTEIN MALF"/>
    <property type="match status" value="1"/>
</dbReference>
<keyword evidence="3" id="KW-1003">Cell membrane</keyword>
<dbReference type="GO" id="GO:1990060">
    <property type="term" value="C:maltose transport complex"/>
    <property type="evidence" value="ECO:0007669"/>
    <property type="project" value="TreeGrafter"/>
</dbReference>
<evidence type="ECO:0000256" key="8">
    <source>
        <dbReference type="SAM" id="Phobius"/>
    </source>
</evidence>
<protein>
    <submittedName>
        <fullName evidence="10">Unannotated protein</fullName>
    </submittedName>
</protein>
<dbReference type="SUPFAM" id="SSF161098">
    <property type="entry name" value="MetI-like"/>
    <property type="match status" value="1"/>
</dbReference>
<dbReference type="EMBL" id="CAEZUS010000045">
    <property type="protein sequence ID" value="CAB4606102.1"/>
    <property type="molecule type" value="Genomic_DNA"/>
</dbReference>
<dbReference type="Gene3D" id="3.10.650.10">
    <property type="entry name" value="MalF N-terminal region-like"/>
    <property type="match status" value="1"/>
</dbReference>
<feature type="transmembrane region" description="Helical" evidence="8">
    <location>
        <begin position="394"/>
        <end position="419"/>
    </location>
</feature>
<sequence length="542" mass="59509">MRKRNKNFDLHSGGTPSLRGTLAKIFILGLVDAGVGFVLMVLFGKQKYGFAIFFAVVAIVVNWIYLRRGGLPAKYLAPGVMLLLAFQVYVVIFSGYISFTNFGDGHNGSYIEALDAIQQAAVEPIEGSVEYEIKVGKADDGAILFVATDVIAAKVFMGGEDYAKHPWREVTAADGLLKDDAGYPASIPGIEFLNDDQVVELDPSVTAMKIPLGPNLKTDGFLATADAYYAQQNRFSYVYDEKNRIMTRLSDDKKFVADESVGYFKSADDGELLSEIGWQVRIGWKNYARIFGDKDLRGPLTGIILWTFLFAFGSVLSTFIVGLALALTFNDQRIRGLRIYRAIFILPYAFPAFLSAYVWKGMLNTQNGLINNTILGFMGDHKIQWFEQQGAARAAVLLVNLWLGFPYMFLICTGALQAIPNDLTEAAGIDGASPWKIVKLIKLPLLLVSLAPLLIASFAYNFNNFGAIYLLTGGGPFLDPTLKVEAGATDILITFVYRIAFSGSIGADYGLASAFSVLIFLIIGSISFFSFKRTRGLEELTQ</sequence>
<feature type="transmembrane region" description="Helical" evidence="8">
    <location>
        <begin position="21"/>
        <end position="42"/>
    </location>
</feature>
<evidence type="ECO:0000256" key="7">
    <source>
        <dbReference type="ARBA" id="ARBA00023136"/>
    </source>
</evidence>
<comment type="subcellular location">
    <subcellularLocation>
        <location evidence="1">Cell membrane</location>
        <topology evidence="1">Multi-pass membrane protein</topology>
    </subcellularLocation>
</comment>
<keyword evidence="4" id="KW-0762">Sugar transport</keyword>
<evidence type="ECO:0000313" key="10">
    <source>
        <dbReference type="EMBL" id="CAB4606102.1"/>
    </source>
</evidence>
<dbReference type="GO" id="GO:0015423">
    <property type="term" value="F:ABC-type maltose transporter activity"/>
    <property type="evidence" value="ECO:0007669"/>
    <property type="project" value="TreeGrafter"/>
</dbReference>
<dbReference type="Pfam" id="PF16296">
    <property type="entry name" value="TM_PBP2_N"/>
    <property type="match status" value="1"/>
</dbReference>
<evidence type="ECO:0000256" key="4">
    <source>
        <dbReference type="ARBA" id="ARBA00022597"/>
    </source>
</evidence>
<reference evidence="10" key="1">
    <citation type="submission" date="2020-05" db="EMBL/GenBank/DDBJ databases">
        <authorList>
            <person name="Chiriac C."/>
            <person name="Salcher M."/>
            <person name="Ghai R."/>
            <person name="Kavagutti S V."/>
        </authorList>
    </citation>
    <scope>NUCLEOTIDE SEQUENCE</scope>
</reference>
<dbReference type="InterPro" id="IPR035906">
    <property type="entry name" value="MetI-like_sf"/>
</dbReference>
<dbReference type="CDD" id="cd06261">
    <property type="entry name" value="TM_PBP2"/>
    <property type="match status" value="1"/>
</dbReference>
<evidence type="ECO:0000256" key="3">
    <source>
        <dbReference type="ARBA" id="ARBA00022475"/>
    </source>
</evidence>
<feature type="domain" description="ABC transmembrane type-1" evidence="9">
    <location>
        <begin position="304"/>
        <end position="530"/>
    </location>
</feature>
<evidence type="ECO:0000256" key="1">
    <source>
        <dbReference type="ARBA" id="ARBA00004651"/>
    </source>
</evidence>
<keyword evidence="2" id="KW-0813">Transport</keyword>
<dbReference type="Pfam" id="PF00528">
    <property type="entry name" value="BPD_transp_1"/>
    <property type="match status" value="1"/>
</dbReference>
<keyword evidence="6 8" id="KW-1133">Transmembrane helix</keyword>
<dbReference type="GO" id="GO:0042956">
    <property type="term" value="P:maltodextrin transmembrane transport"/>
    <property type="evidence" value="ECO:0007669"/>
    <property type="project" value="TreeGrafter"/>
</dbReference>
<keyword evidence="7 8" id="KW-0472">Membrane</keyword>
<dbReference type="Gene3D" id="1.20.58.370">
    <property type="entry name" value="MalF N-terminal region-like"/>
    <property type="match status" value="1"/>
</dbReference>
<gene>
    <name evidence="10" type="ORF">UFOPK1852_00409</name>
</gene>
<evidence type="ECO:0000259" key="9">
    <source>
        <dbReference type="PROSITE" id="PS50928"/>
    </source>
</evidence>
<dbReference type="PANTHER" id="PTHR47314">
    <property type="entry name" value="MALTOSE/MALTODEXTRIN TRANSPORT SYSTEM PERMEASE PROTEIN MALF"/>
    <property type="match status" value="1"/>
</dbReference>
<evidence type="ECO:0000256" key="5">
    <source>
        <dbReference type="ARBA" id="ARBA00022692"/>
    </source>
</evidence>
<dbReference type="Gene3D" id="1.10.3720.10">
    <property type="entry name" value="MetI-like"/>
    <property type="match status" value="1"/>
</dbReference>
<feature type="transmembrane region" description="Helical" evidence="8">
    <location>
        <begin position="75"/>
        <end position="97"/>
    </location>
</feature>
<feature type="transmembrane region" description="Helical" evidence="8">
    <location>
        <begin position="339"/>
        <end position="359"/>
    </location>
</feature>
<organism evidence="10">
    <name type="scientific">freshwater metagenome</name>
    <dbReference type="NCBI Taxonomy" id="449393"/>
    <lineage>
        <taxon>unclassified sequences</taxon>
        <taxon>metagenomes</taxon>
        <taxon>ecological metagenomes</taxon>
    </lineage>
</organism>